<gene>
    <name evidence="7" type="ORF">GUITHDRAFT_149332</name>
</gene>
<sequence length="220" mass="25379">MRNYFFRAWPKCCHGQQRGVQEVDQVKMESVCSHGHYDRSGSGSDQRVYRREDVEEKDESIEEKIRRNTKTAYIRELHLRLHLITPECAAWTSSPRDCVKATEVDSWAIAAIGMNAQLNQVEHVQAEHADVVGRSRRELDMPDLIFAGDVMYEQELARHVGGWLMSLKEEGCRVLVGDPGRFFLDRSRLHPTAAFQLPELVREGSNGFEEANVWEFRENC</sequence>
<keyword evidence="2" id="KW-0808">Transferase</keyword>
<evidence type="ECO:0000313" key="9">
    <source>
        <dbReference type="Proteomes" id="UP000011087"/>
    </source>
</evidence>
<name>L1I581_GUITC</name>
<feature type="region of interest" description="Disordered" evidence="6">
    <location>
        <begin position="34"/>
        <end position="54"/>
    </location>
</feature>
<dbReference type="RefSeq" id="XP_005818361.1">
    <property type="nucleotide sequence ID" value="XM_005818304.1"/>
</dbReference>
<evidence type="ECO:0000313" key="7">
    <source>
        <dbReference type="EMBL" id="EKX31381.1"/>
    </source>
</evidence>
<dbReference type="KEGG" id="gtt:GUITHDRAFT_149332"/>
<protein>
    <recommendedName>
        <fullName evidence="5">ETFB lysine methyltransferase</fullName>
    </recommendedName>
    <alternativeName>
        <fullName evidence="4">Protein N-lysine methyltransferase METTL20</fullName>
    </alternativeName>
</protein>
<dbReference type="GO" id="GO:0016279">
    <property type="term" value="F:protein-lysine N-methyltransferase activity"/>
    <property type="evidence" value="ECO:0007669"/>
    <property type="project" value="TreeGrafter"/>
</dbReference>
<evidence type="ECO:0000256" key="4">
    <source>
        <dbReference type="ARBA" id="ARBA00041867"/>
    </source>
</evidence>
<dbReference type="InterPro" id="IPR050078">
    <property type="entry name" value="Ribosomal_L11_MeTrfase_PrmA"/>
</dbReference>
<keyword evidence="9" id="KW-1185">Reference proteome</keyword>
<accession>L1I581</accession>
<dbReference type="PANTHER" id="PTHR43648">
    <property type="entry name" value="ELECTRON TRANSFER FLAVOPROTEIN BETA SUBUNIT LYSINE METHYLTRANSFERASE"/>
    <property type="match status" value="1"/>
</dbReference>
<organism evidence="7">
    <name type="scientific">Guillardia theta (strain CCMP2712)</name>
    <name type="common">Cryptophyte</name>
    <dbReference type="NCBI Taxonomy" id="905079"/>
    <lineage>
        <taxon>Eukaryota</taxon>
        <taxon>Cryptophyceae</taxon>
        <taxon>Pyrenomonadales</taxon>
        <taxon>Geminigeraceae</taxon>
        <taxon>Guillardia</taxon>
    </lineage>
</organism>
<reference evidence="7 9" key="1">
    <citation type="journal article" date="2012" name="Nature">
        <title>Algal genomes reveal evolutionary mosaicism and the fate of nucleomorphs.</title>
        <authorList>
            <consortium name="DOE Joint Genome Institute"/>
            <person name="Curtis B.A."/>
            <person name="Tanifuji G."/>
            <person name="Burki F."/>
            <person name="Gruber A."/>
            <person name="Irimia M."/>
            <person name="Maruyama S."/>
            <person name="Arias M.C."/>
            <person name="Ball S.G."/>
            <person name="Gile G.H."/>
            <person name="Hirakawa Y."/>
            <person name="Hopkins J.F."/>
            <person name="Kuo A."/>
            <person name="Rensing S.A."/>
            <person name="Schmutz J."/>
            <person name="Symeonidi A."/>
            <person name="Elias M."/>
            <person name="Eveleigh R.J."/>
            <person name="Herman E.K."/>
            <person name="Klute M.J."/>
            <person name="Nakayama T."/>
            <person name="Obornik M."/>
            <person name="Reyes-Prieto A."/>
            <person name="Armbrust E.V."/>
            <person name="Aves S.J."/>
            <person name="Beiko R.G."/>
            <person name="Coutinho P."/>
            <person name="Dacks J.B."/>
            <person name="Durnford D.G."/>
            <person name="Fast N.M."/>
            <person name="Green B.R."/>
            <person name="Grisdale C.J."/>
            <person name="Hempel F."/>
            <person name="Henrissat B."/>
            <person name="Hoppner M.P."/>
            <person name="Ishida K."/>
            <person name="Kim E."/>
            <person name="Koreny L."/>
            <person name="Kroth P.G."/>
            <person name="Liu Y."/>
            <person name="Malik S.B."/>
            <person name="Maier U.G."/>
            <person name="McRose D."/>
            <person name="Mock T."/>
            <person name="Neilson J.A."/>
            <person name="Onodera N.T."/>
            <person name="Poole A.M."/>
            <person name="Pritham E.J."/>
            <person name="Richards T.A."/>
            <person name="Rocap G."/>
            <person name="Roy S.W."/>
            <person name="Sarai C."/>
            <person name="Schaack S."/>
            <person name="Shirato S."/>
            <person name="Slamovits C.H."/>
            <person name="Spencer D.F."/>
            <person name="Suzuki S."/>
            <person name="Worden A.Z."/>
            <person name="Zauner S."/>
            <person name="Barry K."/>
            <person name="Bell C."/>
            <person name="Bharti A.K."/>
            <person name="Crow J.A."/>
            <person name="Grimwood J."/>
            <person name="Kramer R."/>
            <person name="Lindquist E."/>
            <person name="Lucas S."/>
            <person name="Salamov A."/>
            <person name="McFadden G.I."/>
            <person name="Lane C.E."/>
            <person name="Keeling P.J."/>
            <person name="Gray M.W."/>
            <person name="Grigoriev I.V."/>
            <person name="Archibald J.M."/>
        </authorList>
    </citation>
    <scope>NUCLEOTIDE SEQUENCE</scope>
    <source>
        <strain evidence="7 9">CCMP2712</strain>
    </source>
</reference>
<dbReference type="Proteomes" id="UP000011087">
    <property type="component" value="Unassembled WGS sequence"/>
</dbReference>
<evidence type="ECO:0000313" key="8">
    <source>
        <dbReference type="EnsemblProtists" id="EKX31381"/>
    </source>
</evidence>
<dbReference type="HOGENOM" id="CLU_1258183_0_0_1"/>
<dbReference type="GO" id="GO:0005759">
    <property type="term" value="C:mitochondrial matrix"/>
    <property type="evidence" value="ECO:0007669"/>
    <property type="project" value="TreeGrafter"/>
</dbReference>
<reference evidence="8" key="3">
    <citation type="submission" date="2015-06" db="UniProtKB">
        <authorList>
            <consortium name="EnsemblProtists"/>
        </authorList>
    </citation>
    <scope>IDENTIFICATION</scope>
</reference>
<dbReference type="OrthoDB" id="194386at2759"/>
<dbReference type="InterPro" id="IPR029063">
    <property type="entry name" value="SAM-dependent_MTases_sf"/>
</dbReference>
<evidence type="ECO:0000256" key="2">
    <source>
        <dbReference type="ARBA" id="ARBA00022679"/>
    </source>
</evidence>
<evidence type="ECO:0000256" key="1">
    <source>
        <dbReference type="ARBA" id="ARBA00022603"/>
    </source>
</evidence>
<dbReference type="PaxDb" id="55529-EKX31381"/>
<dbReference type="AlphaFoldDB" id="L1I581"/>
<dbReference type="EMBL" id="JH993290">
    <property type="protein sequence ID" value="EKX31381.1"/>
    <property type="molecule type" value="Genomic_DNA"/>
</dbReference>
<dbReference type="GeneID" id="17288106"/>
<dbReference type="GO" id="GO:0032259">
    <property type="term" value="P:methylation"/>
    <property type="evidence" value="ECO:0007669"/>
    <property type="project" value="UniProtKB-KW"/>
</dbReference>
<evidence type="ECO:0000256" key="3">
    <source>
        <dbReference type="ARBA" id="ARBA00037932"/>
    </source>
</evidence>
<keyword evidence="1" id="KW-0489">Methyltransferase</keyword>
<dbReference type="SUPFAM" id="SSF53335">
    <property type="entry name" value="S-adenosyl-L-methionine-dependent methyltransferases"/>
    <property type="match status" value="1"/>
</dbReference>
<evidence type="ECO:0000256" key="5">
    <source>
        <dbReference type="ARBA" id="ARBA00042266"/>
    </source>
</evidence>
<reference evidence="9" key="2">
    <citation type="submission" date="2012-11" db="EMBL/GenBank/DDBJ databases">
        <authorList>
            <person name="Kuo A."/>
            <person name="Curtis B.A."/>
            <person name="Tanifuji G."/>
            <person name="Burki F."/>
            <person name="Gruber A."/>
            <person name="Irimia M."/>
            <person name="Maruyama S."/>
            <person name="Arias M.C."/>
            <person name="Ball S.G."/>
            <person name="Gile G.H."/>
            <person name="Hirakawa Y."/>
            <person name="Hopkins J.F."/>
            <person name="Rensing S.A."/>
            <person name="Schmutz J."/>
            <person name="Symeonidi A."/>
            <person name="Elias M."/>
            <person name="Eveleigh R.J."/>
            <person name="Herman E.K."/>
            <person name="Klute M.J."/>
            <person name="Nakayama T."/>
            <person name="Obornik M."/>
            <person name="Reyes-Prieto A."/>
            <person name="Armbrust E.V."/>
            <person name="Aves S.J."/>
            <person name="Beiko R.G."/>
            <person name="Coutinho P."/>
            <person name="Dacks J.B."/>
            <person name="Durnford D.G."/>
            <person name="Fast N.M."/>
            <person name="Green B.R."/>
            <person name="Grisdale C."/>
            <person name="Hempe F."/>
            <person name="Henrissat B."/>
            <person name="Hoppner M.P."/>
            <person name="Ishida K.-I."/>
            <person name="Kim E."/>
            <person name="Koreny L."/>
            <person name="Kroth P.G."/>
            <person name="Liu Y."/>
            <person name="Malik S.-B."/>
            <person name="Maier U.G."/>
            <person name="McRose D."/>
            <person name="Mock T."/>
            <person name="Neilson J.A."/>
            <person name="Onodera N.T."/>
            <person name="Poole A.M."/>
            <person name="Pritham E.J."/>
            <person name="Richards T.A."/>
            <person name="Rocap G."/>
            <person name="Roy S.W."/>
            <person name="Sarai C."/>
            <person name="Schaack S."/>
            <person name="Shirato S."/>
            <person name="Slamovits C.H."/>
            <person name="Spencer D.F."/>
            <person name="Suzuki S."/>
            <person name="Worden A.Z."/>
            <person name="Zauner S."/>
            <person name="Barry K."/>
            <person name="Bell C."/>
            <person name="Bharti A.K."/>
            <person name="Crow J.A."/>
            <person name="Grimwood J."/>
            <person name="Kramer R."/>
            <person name="Lindquist E."/>
            <person name="Lucas S."/>
            <person name="Salamov A."/>
            <person name="McFadden G.I."/>
            <person name="Lane C.E."/>
            <person name="Keeling P.J."/>
            <person name="Gray M.W."/>
            <person name="Grigoriev I.V."/>
            <person name="Archibald J.M."/>
        </authorList>
    </citation>
    <scope>NUCLEOTIDE SEQUENCE</scope>
    <source>
        <strain evidence="9">CCMP2712</strain>
    </source>
</reference>
<proteinExistence type="inferred from homology"/>
<dbReference type="PANTHER" id="PTHR43648:SF1">
    <property type="entry name" value="ELECTRON TRANSFER FLAVOPROTEIN BETA SUBUNIT LYSINE METHYLTRANSFERASE"/>
    <property type="match status" value="1"/>
</dbReference>
<evidence type="ECO:0000256" key="6">
    <source>
        <dbReference type="SAM" id="MobiDB-lite"/>
    </source>
</evidence>
<comment type="similarity">
    <text evidence="3">Belongs to the methyltransferase superfamily. ETFBKMT family.</text>
</comment>
<dbReference type="EnsemblProtists" id="EKX31381">
    <property type="protein sequence ID" value="EKX31381"/>
    <property type="gene ID" value="GUITHDRAFT_149332"/>
</dbReference>